<evidence type="ECO:0000256" key="3">
    <source>
        <dbReference type="ARBA" id="ARBA00022801"/>
    </source>
</evidence>
<dbReference type="EMBL" id="CP000505">
    <property type="protein sequence ID" value="ABL78386.1"/>
    <property type="molecule type" value="Genomic_DNA"/>
</dbReference>
<dbReference type="GO" id="GO:0006508">
    <property type="term" value="P:proteolysis"/>
    <property type="evidence" value="ECO:0007669"/>
    <property type="project" value="UniProtKB-KW"/>
</dbReference>
<feature type="transmembrane region" description="Helical" evidence="7">
    <location>
        <begin position="178"/>
        <end position="197"/>
    </location>
</feature>
<keyword evidence="2" id="KW-0479">Metal-binding</keyword>
<evidence type="ECO:0000256" key="5">
    <source>
        <dbReference type="ARBA" id="ARBA00023049"/>
    </source>
</evidence>
<dbReference type="GO" id="GO:0004222">
    <property type="term" value="F:metalloendopeptidase activity"/>
    <property type="evidence" value="ECO:0007669"/>
    <property type="project" value="InterPro"/>
</dbReference>
<gene>
    <name evidence="9" type="ordered locus">Tpen_0986</name>
</gene>
<feature type="transmembrane region" description="Helical" evidence="7">
    <location>
        <begin position="203"/>
        <end position="223"/>
    </location>
</feature>
<evidence type="ECO:0000256" key="2">
    <source>
        <dbReference type="ARBA" id="ARBA00022723"/>
    </source>
</evidence>
<evidence type="ECO:0000313" key="10">
    <source>
        <dbReference type="Proteomes" id="UP000000641"/>
    </source>
</evidence>
<evidence type="ECO:0000256" key="1">
    <source>
        <dbReference type="ARBA" id="ARBA00022670"/>
    </source>
</evidence>
<organism evidence="9 10">
    <name type="scientific">Thermofilum pendens (strain DSM 2475 / Hrk 5)</name>
    <dbReference type="NCBI Taxonomy" id="368408"/>
    <lineage>
        <taxon>Archaea</taxon>
        <taxon>Thermoproteota</taxon>
        <taxon>Thermoprotei</taxon>
        <taxon>Thermofilales</taxon>
        <taxon>Thermofilaceae</taxon>
        <taxon>Thermofilum</taxon>
    </lineage>
</organism>
<feature type="transmembrane region" description="Helical" evidence="7">
    <location>
        <begin position="86"/>
        <end position="105"/>
    </location>
</feature>
<evidence type="ECO:0000256" key="6">
    <source>
        <dbReference type="RuleBase" id="RU003983"/>
    </source>
</evidence>
<dbReference type="STRING" id="368408.Tpen_0986"/>
<evidence type="ECO:0000313" key="9">
    <source>
        <dbReference type="EMBL" id="ABL78386.1"/>
    </source>
</evidence>
<keyword evidence="3 6" id="KW-0378">Hydrolase</keyword>
<keyword evidence="1 6" id="KW-0645">Protease</keyword>
<feature type="domain" description="Peptidase M48" evidence="8">
    <location>
        <begin position="119"/>
        <end position="308"/>
    </location>
</feature>
<keyword evidence="5 6" id="KW-0482">Metalloprotease</keyword>
<comment type="cofactor">
    <cofactor evidence="6">
        <name>Zn(2+)</name>
        <dbReference type="ChEBI" id="CHEBI:29105"/>
    </cofactor>
    <text evidence="6">Binds 1 zinc ion per subunit.</text>
</comment>
<dbReference type="AlphaFoldDB" id="A1RYV6"/>
<name>A1RYV6_THEPD</name>
<dbReference type="eggNOG" id="arCOG06121">
    <property type="taxonomic scope" value="Archaea"/>
</dbReference>
<keyword evidence="4 6" id="KW-0862">Zinc</keyword>
<accession>A1RYV6</accession>
<keyword evidence="7" id="KW-0472">Membrane</keyword>
<reference evidence="10" key="1">
    <citation type="journal article" date="2008" name="J. Bacteriol.">
        <title>Genome sequence of Thermofilum pendens reveals an exceptional loss of biosynthetic pathways without genome reduction.</title>
        <authorList>
            <person name="Anderson I."/>
            <person name="Rodriguez J."/>
            <person name="Susanti D."/>
            <person name="Porat I."/>
            <person name="Reich C."/>
            <person name="Ulrich L.E."/>
            <person name="Elkins J.G."/>
            <person name="Mavromatis K."/>
            <person name="Lykidis A."/>
            <person name="Kim E."/>
            <person name="Thompson L.S."/>
            <person name="Nolan M."/>
            <person name="Land M."/>
            <person name="Copeland A."/>
            <person name="Lapidus A."/>
            <person name="Lucas S."/>
            <person name="Detter C."/>
            <person name="Zhulin I.B."/>
            <person name="Olsen G.J."/>
            <person name="Whitman W."/>
            <person name="Mukhopadhyay B."/>
            <person name="Bristow J."/>
            <person name="Kyrpides N."/>
        </authorList>
    </citation>
    <scope>NUCLEOTIDE SEQUENCE [LARGE SCALE GENOMIC DNA]</scope>
    <source>
        <strain evidence="10">DSM 2475 / Hrk 5</strain>
    </source>
</reference>
<keyword evidence="7" id="KW-0812">Transmembrane</keyword>
<evidence type="ECO:0000256" key="7">
    <source>
        <dbReference type="SAM" id="Phobius"/>
    </source>
</evidence>
<evidence type="ECO:0000259" key="8">
    <source>
        <dbReference type="Pfam" id="PF01435"/>
    </source>
</evidence>
<proteinExistence type="inferred from homology"/>
<dbReference type="Proteomes" id="UP000000641">
    <property type="component" value="Chromosome"/>
</dbReference>
<dbReference type="HOGENOM" id="CLU_890313_0_0_2"/>
<feature type="transmembrane region" description="Helical" evidence="7">
    <location>
        <begin position="52"/>
        <end position="74"/>
    </location>
</feature>
<keyword evidence="10" id="KW-1185">Reference proteome</keyword>
<dbReference type="Pfam" id="PF01435">
    <property type="entry name" value="Peptidase_M48"/>
    <property type="match status" value="1"/>
</dbReference>
<dbReference type="EnsemblBacteria" id="ABL78386">
    <property type="protein sequence ID" value="ABL78386"/>
    <property type="gene ID" value="Tpen_0986"/>
</dbReference>
<feature type="transmembrane region" description="Helical" evidence="7">
    <location>
        <begin position="20"/>
        <end position="40"/>
    </location>
</feature>
<dbReference type="KEGG" id="tpe:Tpen_0986"/>
<evidence type="ECO:0000256" key="4">
    <source>
        <dbReference type="ARBA" id="ARBA00022833"/>
    </source>
</evidence>
<keyword evidence="7" id="KW-1133">Transmembrane helix</keyword>
<comment type="similarity">
    <text evidence="6">Belongs to the peptidase M48 family.</text>
</comment>
<dbReference type="GO" id="GO:0046872">
    <property type="term" value="F:metal ion binding"/>
    <property type="evidence" value="ECO:0007669"/>
    <property type="project" value="UniProtKB-KW"/>
</dbReference>
<protein>
    <recommendedName>
        <fullName evidence="8">Peptidase M48 domain-containing protein</fullName>
    </recommendedName>
</protein>
<dbReference type="InterPro" id="IPR001915">
    <property type="entry name" value="Peptidase_M48"/>
</dbReference>
<sequence>MYSSRVFYGTTPWVMLSMEMLVLATSVMMVFATTFAYFAAMHGGFKRLEHVLVFRILIVLGLVAALLVFVPHMVWYCALEASRMPVAAAIIALVYFSSSPLMEIIRLRRAKKLEKRYVEIGGRGYEYWVVDSDVLNACRKGREICVTRKLAEVFEVDELKVVLLHEEGHDGIFDKVVVVGRIILLSSLIILITDAFMLDAEMFFSSLSAYLLAIPAATLASWVNEHVADLNAAKMFPPELVVRTFVKFWACAVLRDLCTREVVNVVVFKNIQEPTFRKVLWEVARSMLDSLRGNLSIHPPPRFRIYAVLVRT</sequence>